<evidence type="ECO:0000313" key="2">
    <source>
        <dbReference type="EMBL" id="EGQ15804.1"/>
    </source>
</evidence>
<reference evidence="2 3" key="1">
    <citation type="submission" date="2011-04" db="EMBL/GenBank/DDBJ databases">
        <authorList>
            <person name="Muzny D."/>
            <person name="Qin X."/>
            <person name="Deng J."/>
            <person name="Jiang H."/>
            <person name="Liu Y."/>
            <person name="Qu J."/>
            <person name="Song X.-Z."/>
            <person name="Zhang L."/>
            <person name="Thornton R."/>
            <person name="Coyle M."/>
            <person name="Francisco L."/>
            <person name="Jackson L."/>
            <person name="Javaid M."/>
            <person name="Korchina V."/>
            <person name="Kovar C."/>
            <person name="Mata R."/>
            <person name="Mathew T."/>
            <person name="Ngo R."/>
            <person name="Nguyen L."/>
            <person name="Nguyen N."/>
            <person name="Okwuonu G."/>
            <person name="Ongeri F."/>
            <person name="Pham C."/>
            <person name="Simmons D."/>
            <person name="Wilczek-Boney K."/>
            <person name="Hale W."/>
            <person name="Jakkamsetti A."/>
            <person name="Pham P."/>
            <person name="Ruth R."/>
            <person name="San Lucas F."/>
            <person name="Warren J."/>
            <person name="Zhang J."/>
            <person name="Zhao Z."/>
            <person name="Zhou C."/>
            <person name="Zhu D."/>
            <person name="Lee S."/>
            <person name="Bess C."/>
            <person name="Blankenburg K."/>
            <person name="Forbes L."/>
            <person name="Fu Q."/>
            <person name="Gubbala S."/>
            <person name="Hirani K."/>
            <person name="Jayaseelan J.C."/>
            <person name="Lara F."/>
            <person name="Munidasa M."/>
            <person name="Palculict T."/>
            <person name="Patil S."/>
            <person name="Pu L.-L."/>
            <person name="Saada N."/>
            <person name="Tang L."/>
            <person name="Weissenberger G."/>
            <person name="Zhu Y."/>
            <person name="Hemphill L."/>
            <person name="Shang Y."/>
            <person name="Youmans B."/>
            <person name="Ayvaz T."/>
            <person name="Ross M."/>
            <person name="Santibanez J."/>
            <person name="Aqrawi P."/>
            <person name="Gross S."/>
            <person name="Joshi V."/>
            <person name="Fowler G."/>
            <person name="Nazareth L."/>
            <person name="Reid J."/>
            <person name="Worley K."/>
            <person name="Petrosino J."/>
            <person name="Highlander S."/>
            <person name="Gibbs R."/>
        </authorList>
    </citation>
    <scope>NUCLEOTIDE SEQUENCE [LARGE SCALE GENOMIC DNA]</scope>
    <source>
        <strain evidence="2 3">DSM 3688</strain>
    </source>
</reference>
<dbReference type="Proteomes" id="UP000010862">
    <property type="component" value="Chromosome 1"/>
</dbReference>
<reference evidence="1" key="2">
    <citation type="submission" date="2012-02" db="EMBL/GenBank/DDBJ databases">
        <title>Complete sequence of chromosome 1 of Prevotella dentalis DSM 3688.</title>
        <authorList>
            <consortium name="US DOE Joint Genome Institute (JGI-PGF)"/>
            <person name="Lucas S."/>
            <person name="Copeland A."/>
            <person name="Lapidus A."/>
            <person name="Glavina del Rio T."/>
            <person name="Dalin E."/>
            <person name="Tice H."/>
            <person name="Bruce D."/>
            <person name="Goodwin L."/>
            <person name="Pitluck S."/>
            <person name="Peters L."/>
            <person name="Mikhailova N."/>
            <person name="Chertkov O."/>
            <person name="Kyrpides N."/>
            <person name="Mavromatis K."/>
            <person name="Ivanova N."/>
            <person name="Brettin T."/>
            <person name="Detter J.C."/>
            <person name="Han C."/>
            <person name="Larimer F."/>
            <person name="Land M."/>
            <person name="Hauser L."/>
            <person name="Markowitz V."/>
            <person name="Cheng J.-F."/>
            <person name="Hugenholtz P."/>
            <person name="Woyke T."/>
            <person name="Wu D."/>
            <person name="Gronow S."/>
            <person name="Wellnitz S."/>
            <person name="Brambilla E."/>
            <person name="Klenk H.-P."/>
            <person name="Eisen J.A."/>
        </authorList>
    </citation>
    <scope>NUCLEOTIDE SEQUENCE [LARGE SCALE GENOMIC DNA]</scope>
    <source>
        <strain evidence="1">DSM 3688</strain>
    </source>
</reference>
<dbReference type="EMBL" id="CP003368">
    <property type="protein sequence ID" value="AGB28334.1"/>
    <property type="molecule type" value="Genomic_DNA"/>
</dbReference>
<dbReference type="Proteomes" id="UP000007820">
    <property type="component" value="Unassembled WGS sequence"/>
</dbReference>
<protein>
    <submittedName>
        <fullName evidence="2">Uncharacterized protein</fullName>
    </submittedName>
</protein>
<reference evidence="4" key="3">
    <citation type="submission" date="2012-02" db="EMBL/GenBank/DDBJ databases">
        <title>Complete sequence of chromosome 1 of Prevotella dentalis DSM 3688.</title>
        <authorList>
            <person name="Lucas S."/>
            <person name="Copeland A."/>
            <person name="Lapidus A."/>
            <person name="Glavina del Rio T."/>
            <person name="Dalin E."/>
            <person name="Tice H."/>
            <person name="Bruce D."/>
            <person name="Goodwin L."/>
            <person name="Pitluck S."/>
            <person name="Peters L."/>
            <person name="Mikhailova N."/>
            <person name="Chertkov O."/>
            <person name="Kyrpides N."/>
            <person name="Mavromatis K."/>
            <person name="Ivanova N."/>
            <person name="Brettin T."/>
            <person name="Detter J.C."/>
            <person name="Han C."/>
            <person name="Larimer F."/>
            <person name="Land M."/>
            <person name="Hauser L."/>
            <person name="Markowitz V."/>
            <person name="Cheng J.-F."/>
            <person name="Hugenholtz P."/>
            <person name="Woyke T."/>
            <person name="Wu D."/>
            <person name="Gronow S."/>
            <person name="Wellnitz S."/>
            <person name="Brambilla E."/>
            <person name="Klenk H.-P."/>
            <person name="Eisen J.A."/>
        </authorList>
    </citation>
    <scope>NUCLEOTIDE SEQUENCE [LARGE SCALE GENOMIC DNA]</scope>
    <source>
        <strain evidence="4">ATCC 49559 / DSM 3688 / JCM 13448 / NCTC 12043 / ES 2772</strain>
    </source>
</reference>
<evidence type="ECO:0000313" key="3">
    <source>
        <dbReference type="Proteomes" id="UP000007820"/>
    </source>
</evidence>
<dbReference type="RefSeq" id="WP_005844702.1">
    <property type="nucleotide sequence ID" value="NC_019960.1"/>
</dbReference>
<dbReference type="STRING" id="908937.Prede_0994"/>
<dbReference type="EMBL" id="AFPW01000012">
    <property type="protein sequence ID" value="EGQ15804.1"/>
    <property type="molecule type" value="Genomic_DNA"/>
</dbReference>
<dbReference type="AlphaFoldDB" id="F9D1Y6"/>
<gene>
    <name evidence="1" type="ordered locus">Prede_0994</name>
    <name evidence="2" type="ORF">HMPREF9136_0864</name>
</gene>
<dbReference type="OrthoDB" id="1100650at2"/>
<evidence type="ECO:0000313" key="1">
    <source>
        <dbReference type="EMBL" id="AGB28334.1"/>
    </source>
</evidence>
<keyword evidence="4" id="KW-1185">Reference proteome</keyword>
<name>F9D1Y6_PREDD</name>
<dbReference type="PATRIC" id="fig|908937.9.peg.1041"/>
<dbReference type="KEGG" id="pdt:Prede_0994"/>
<organism evidence="2 3">
    <name type="scientific">Prevotella dentalis (strain ATCC 49559 / DSM 3688 / JCM 13448 / NCTC 12043 / ES 2772)</name>
    <name type="common">Mitsuokella dentalis</name>
    <dbReference type="NCBI Taxonomy" id="908937"/>
    <lineage>
        <taxon>Bacteria</taxon>
        <taxon>Pseudomonadati</taxon>
        <taxon>Bacteroidota</taxon>
        <taxon>Bacteroidia</taxon>
        <taxon>Bacteroidales</taxon>
        <taxon>Prevotellaceae</taxon>
        <taxon>Prevotella</taxon>
    </lineage>
</organism>
<evidence type="ECO:0000313" key="4">
    <source>
        <dbReference type="Proteomes" id="UP000010862"/>
    </source>
</evidence>
<accession>F9D1Y6</accession>
<proteinExistence type="predicted"/>
<sequence>MAQQKAVRSFILEAIKGLRPDEFSELVRTFQTSYLHNNEAINVDGANDGGCDIKIFQNKREIKKCVQVTTQKQIELKLKKDLEKVSKMISQYRYSNKFEFYCSIPISEDKIEEYKKFAIDEHDIELDIYEAKRLSQLNCREVVDYIYSLHSDVVLKPEQMNIDKSTKTLYDLLANGKDSSDIKNSLVDSVIISILYEKAPIDSLELKNELENRLGKNLPDILHSVNNLKTDRRIIKVPDNHNLIQLSELEYGNVKEILANSRKAEKDFCDSFAEILAKYQIDYNGEILNKLKYLYQYHYSNDIDDNTQSDESADLVVFESFKKYLLNIIDDKEDICKLIQEISTLCSSNNYLNKISASESFLSLYKSNQLERYLNQKHKDIYLDTPTFVYLLCSYYGVDNNDWDNPFYRSMKSLIKLRDTYPDKISFYITQNYLGEVAGEIKKALIFSQFESYPFFKDMGGTRNTLFNYYEYLKHSNLFDNSDNIEYFKDFIYSLGLDNTNPNDSRFFKDANQFLSQVAKDYEISIINWSQNDKYAEFKVAYEKILLANSKNKSEMAVCNDVNQVIVSLEHDRYTDCYLTTWDTTIHLLRDKVLSEDEHLKYSYFFICNPAKLSNRIALESFNIDGSALTNDIFAYADKRYDISNRVKSLLELIAPFLKGSGSKKIFRKLGRIRKEQIELRGSEVGDGKEEKNLPIEEIFMLLIPNKNKEKEDKNIMDKFSLFMSSEENSDYIIDIINQISNLEDYKAYDFTEYFDKIKSIDLSGLSEEIEAYEKTT</sequence>
<dbReference type="HOGENOM" id="CLU_360120_0_0_10"/>